<proteinExistence type="predicted"/>
<sequence length="272" mass="31789">MRQILHHKSHFKANTQLRNISVTIEHSFILFKNKLFVKSISNQICKASPDYVTKTINQGRKTTLKKFEIRTKEKKYNQIDVLFQLQIFLKLVTNKNDKQFKQKKNLKVLMAEVGLTTGKKATTSQKLRFLVDEEPKEEKLHSESATHEKVHRLTTKGNMNKFILQFQYVKDTYNEIDKAFRAHVETDKSVQGLKNKMQRSIGVTKIRAVLDYLGYPPTTNEELKDIFGKDVTADSETMTCSAECHYEKRNEEYKNENPTTKQRYEIVTKGFN</sequence>
<name>X6LXM0_RETFI</name>
<organism evidence="1 2">
    <name type="scientific">Reticulomyxa filosa</name>
    <dbReference type="NCBI Taxonomy" id="46433"/>
    <lineage>
        <taxon>Eukaryota</taxon>
        <taxon>Sar</taxon>
        <taxon>Rhizaria</taxon>
        <taxon>Retaria</taxon>
        <taxon>Foraminifera</taxon>
        <taxon>Monothalamids</taxon>
        <taxon>Reticulomyxidae</taxon>
        <taxon>Reticulomyxa</taxon>
    </lineage>
</organism>
<evidence type="ECO:0000313" key="2">
    <source>
        <dbReference type="Proteomes" id="UP000023152"/>
    </source>
</evidence>
<reference evidence="1 2" key="1">
    <citation type="journal article" date="2013" name="Curr. Biol.">
        <title>The Genome of the Foraminiferan Reticulomyxa filosa.</title>
        <authorList>
            <person name="Glockner G."/>
            <person name="Hulsmann N."/>
            <person name="Schleicher M."/>
            <person name="Noegel A.A."/>
            <person name="Eichinger L."/>
            <person name="Gallinger C."/>
            <person name="Pawlowski J."/>
            <person name="Sierra R."/>
            <person name="Euteneuer U."/>
            <person name="Pillet L."/>
            <person name="Moustafa A."/>
            <person name="Platzer M."/>
            <person name="Groth M."/>
            <person name="Szafranski K."/>
            <person name="Schliwa M."/>
        </authorList>
    </citation>
    <scope>NUCLEOTIDE SEQUENCE [LARGE SCALE GENOMIC DNA]</scope>
</reference>
<gene>
    <name evidence="1" type="ORF">RFI_31273</name>
</gene>
<dbReference type="Proteomes" id="UP000023152">
    <property type="component" value="Unassembled WGS sequence"/>
</dbReference>
<dbReference type="AlphaFoldDB" id="X6LXM0"/>
<protein>
    <submittedName>
        <fullName evidence="1">Uncharacterized protein</fullName>
    </submittedName>
</protein>
<accession>X6LXM0</accession>
<evidence type="ECO:0000313" key="1">
    <source>
        <dbReference type="EMBL" id="ETO06121.1"/>
    </source>
</evidence>
<feature type="non-terminal residue" evidence="1">
    <location>
        <position position="272"/>
    </location>
</feature>
<keyword evidence="2" id="KW-1185">Reference proteome</keyword>
<comment type="caution">
    <text evidence="1">The sequence shown here is derived from an EMBL/GenBank/DDBJ whole genome shotgun (WGS) entry which is preliminary data.</text>
</comment>
<dbReference type="EMBL" id="ASPP01027481">
    <property type="protein sequence ID" value="ETO06121.1"/>
    <property type="molecule type" value="Genomic_DNA"/>
</dbReference>